<keyword evidence="4 14" id="KW-1134">Transmembrane beta strand</keyword>
<evidence type="ECO:0000256" key="6">
    <source>
        <dbReference type="ARBA" id="ARBA00022692"/>
    </source>
</evidence>
<keyword evidence="12 19" id="KW-0675">Receptor</keyword>
<evidence type="ECO:0000256" key="2">
    <source>
        <dbReference type="ARBA" id="ARBA00009810"/>
    </source>
</evidence>
<evidence type="ECO:0000256" key="14">
    <source>
        <dbReference type="PROSITE-ProRule" id="PRU01360"/>
    </source>
</evidence>
<feature type="compositionally biased region" description="Basic and acidic residues" evidence="16">
    <location>
        <begin position="9"/>
        <end position="23"/>
    </location>
</feature>
<reference evidence="19" key="1">
    <citation type="journal article" date="2021" name="Front. Microbiol.">
        <title>Comprehensive Comparative Genomics and Phenotyping of Methylobacterium Species.</title>
        <authorList>
            <person name="Alessa O."/>
            <person name="Ogura Y."/>
            <person name="Fujitani Y."/>
            <person name="Takami H."/>
            <person name="Hayashi T."/>
            <person name="Sahin N."/>
            <person name="Tani A."/>
        </authorList>
    </citation>
    <scope>NUCLEOTIDE SEQUENCE</scope>
    <source>
        <strain evidence="19">NBRC 15689</strain>
    </source>
</reference>
<dbReference type="InterPro" id="IPR036942">
    <property type="entry name" value="Beta-barrel_TonB_sf"/>
</dbReference>
<dbReference type="InterPro" id="IPR012910">
    <property type="entry name" value="Plug_dom"/>
</dbReference>
<dbReference type="EMBL" id="BPQV01000009">
    <property type="protein sequence ID" value="GJE28366.1"/>
    <property type="molecule type" value="Genomic_DNA"/>
</dbReference>
<evidence type="ECO:0000256" key="10">
    <source>
        <dbReference type="ARBA" id="ARBA00023077"/>
    </source>
</evidence>
<name>A0ABQ4T9M4_METOR</name>
<dbReference type="InterPro" id="IPR039426">
    <property type="entry name" value="TonB-dep_rcpt-like"/>
</dbReference>
<keyword evidence="13 14" id="KW-0998">Cell outer membrane</keyword>
<comment type="similarity">
    <text evidence="2 14 15">Belongs to the TonB-dependent receptor family.</text>
</comment>
<reference evidence="19" key="2">
    <citation type="submission" date="2021-08" db="EMBL/GenBank/DDBJ databases">
        <authorList>
            <person name="Tani A."/>
            <person name="Ola A."/>
            <person name="Ogura Y."/>
            <person name="Katsura K."/>
            <person name="Hayashi T."/>
        </authorList>
    </citation>
    <scope>NUCLEOTIDE SEQUENCE</scope>
    <source>
        <strain evidence="19">NBRC 15689</strain>
    </source>
</reference>
<keyword evidence="3 14" id="KW-0813">Transport</keyword>
<evidence type="ECO:0000259" key="17">
    <source>
        <dbReference type="Pfam" id="PF00593"/>
    </source>
</evidence>
<evidence type="ECO:0000256" key="11">
    <source>
        <dbReference type="ARBA" id="ARBA00023136"/>
    </source>
</evidence>
<evidence type="ECO:0000256" key="1">
    <source>
        <dbReference type="ARBA" id="ARBA00004571"/>
    </source>
</evidence>
<feature type="compositionally biased region" description="Low complexity" evidence="16">
    <location>
        <begin position="103"/>
        <end position="122"/>
    </location>
</feature>
<evidence type="ECO:0000313" key="19">
    <source>
        <dbReference type="EMBL" id="GJE28366.1"/>
    </source>
</evidence>
<evidence type="ECO:0000256" key="5">
    <source>
        <dbReference type="ARBA" id="ARBA00022496"/>
    </source>
</evidence>
<dbReference type="SUPFAM" id="SSF56935">
    <property type="entry name" value="Porins"/>
    <property type="match status" value="1"/>
</dbReference>
<dbReference type="InterPro" id="IPR000531">
    <property type="entry name" value="Beta-barrel_TonB"/>
</dbReference>
<dbReference type="PANTHER" id="PTHR32552:SF68">
    <property type="entry name" value="FERRICHROME OUTER MEMBRANE TRANSPORTER_PHAGE RECEPTOR"/>
    <property type="match status" value="1"/>
</dbReference>
<keyword evidence="8" id="KW-0408">Iron</keyword>
<sequence length="812" mass="87338">MFPVFLVSRGRESESRSPIDARRTPSTAGTGPGTDFAVASLPGRHRHAALAGGLSLIALGVAAPAQVLAQTTTRLEEISVQGSRPVDAAGAGTSRAVVPDSAAAPNTAANGGLNGPAGAIGTPPGQESPVGPIRGYVATRSATATKTNTPLIETPQSITVIGQTQIAEQGATTLTQATQYTAGIYSGTFGADERVDYFTLRGFVASDYGIYKDSLQLLNYGFGTFKQEIFGLERIEVLRGPSAVLFGAGNPGGLVNQITKRPTEQPFGYVEAGGGSFGQKYLAFDIGGPVDGSGHWFYRLTGIGRQGGTQIDGADSDRVYIAPSFTYRPDAGTSFTVLTSYQRDWSAVTANFLPYYGTVRPNASGLRIDRSLNVGDPNINNFQREQAFAGYEFAHIIDETWTVRQNFRYSFSDGTQNSYIGQLGYADPATQTQLARYQFNYSDRVNLFQVDNQAEARFSDGLFLHDVIFGVDYKNYTLYDNQGTNFAANPFYAAPSLNLLAPNFGPALGRPGPYQVNVNSFSQIGLYAQDQIKLTDRLTLIGGLRQDFAASDVTDKLFNGANSTRRDDQALTGRIALLYNFDPGIAPYVAYSTSFQPQIGPDAITGAALKPDRGEQVEVGLKLQPVGAPYFLTVAAFDLVRDNPPIPVPSGVGFGTTQLGSVRSRGVEAQFVATLAEGLNVVAAYTHYDLDYIRLEDPRLQGLIGKTPTNVPQTFASLFADYTIPVGELRGFGFGGGVRYVGHSYADSYNTLKVPEYVLFDATVHYAWDNGWRAAVTAANIGDKRFVSSCQSENSCFYGEARRVIGSLSYKW</sequence>
<feature type="region of interest" description="Disordered" evidence="16">
    <location>
        <begin position="1"/>
        <end position="33"/>
    </location>
</feature>
<protein>
    <submittedName>
        <fullName evidence="19">Ferrichrome outer membrane transporter/phage receptor</fullName>
    </submittedName>
</protein>
<dbReference type="PANTHER" id="PTHR32552">
    <property type="entry name" value="FERRICHROME IRON RECEPTOR-RELATED"/>
    <property type="match status" value="1"/>
</dbReference>
<feature type="region of interest" description="Disordered" evidence="16">
    <location>
        <begin position="103"/>
        <end position="129"/>
    </location>
</feature>
<dbReference type="Gene3D" id="2.170.130.10">
    <property type="entry name" value="TonB-dependent receptor, plug domain"/>
    <property type="match status" value="1"/>
</dbReference>
<evidence type="ECO:0000256" key="8">
    <source>
        <dbReference type="ARBA" id="ARBA00023004"/>
    </source>
</evidence>
<feature type="domain" description="TonB-dependent receptor-like beta-barrel" evidence="17">
    <location>
        <begin position="334"/>
        <end position="781"/>
    </location>
</feature>
<keyword evidence="11 14" id="KW-0472">Membrane</keyword>
<evidence type="ECO:0000256" key="9">
    <source>
        <dbReference type="ARBA" id="ARBA00023065"/>
    </source>
</evidence>
<keyword evidence="20" id="KW-1185">Reference proteome</keyword>
<feature type="domain" description="TonB-dependent receptor plug" evidence="18">
    <location>
        <begin position="151"/>
        <end position="253"/>
    </location>
</feature>
<accession>A0ABQ4T9M4</accession>
<dbReference type="InterPro" id="IPR037066">
    <property type="entry name" value="Plug_dom_sf"/>
</dbReference>
<keyword evidence="5" id="KW-0410">Iron transport</keyword>
<dbReference type="Pfam" id="PF07715">
    <property type="entry name" value="Plug"/>
    <property type="match status" value="1"/>
</dbReference>
<dbReference type="Proteomes" id="UP001055156">
    <property type="component" value="Unassembled WGS sequence"/>
</dbReference>
<evidence type="ECO:0000313" key="20">
    <source>
        <dbReference type="Proteomes" id="UP001055156"/>
    </source>
</evidence>
<comment type="subcellular location">
    <subcellularLocation>
        <location evidence="1 14">Cell outer membrane</location>
        <topology evidence="1 14">Multi-pass membrane protein</topology>
    </subcellularLocation>
</comment>
<keyword evidence="9" id="KW-0406">Ion transport</keyword>
<keyword evidence="6 14" id="KW-0812">Transmembrane</keyword>
<comment type="caution">
    <text evidence="19">The sequence shown here is derived from an EMBL/GenBank/DDBJ whole genome shotgun (WGS) entry which is preliminary data.</text>
</comment>
<dbReference type="NCBIfam" id="TIGR01783">
    <property type="entry name" value="TonB-siderophor"/>
    <property type="match status" value="1"/>
</dbReference>
<organism evidence="19 20">
    <name type="scientific">Methylobacterium organophilum</name>
    <dbReference type="NCBI Taxonomy" id="410"/>
    <lineage>
        <taxon>Bacteria</taxon>
        <taxon>Pseudomonadati</taxon>
        <taxon>Pseudomonadota</taxon>
        <taxon>Alphaproteobacteria</taxon>
        <taxon>Hyphomicrobiales</taxon>
        <taxon>Methylobacteriaceae</taxon>
        <taxon>Methylobacterium</taxon>
    </lineage>
</organism>
<evidence type="ECO:0000256" key="15">
    <source>
        <dbReference type="RuleBase" id="RU003357"/>
    </source>
</evidence>
<proteinExistence type="inferred from homology"/>
<dbReference type="PROSITE" id="PS52016">
    <property type="entry name" value="TONB_DEPENDENT_REC_3"/>
    <property type="match status" value="1"/>
</dbReference>
<dbReference type="Gene3D" id="2.40.170.20">
    <property type="entry name" value="TonB-dependent receptor, beta-barrel domain"/>
    <property type="match status" value="1"/>
</dbReference>
<evidence type="ECO:0000256" key="12">
    <source>
        <dbReference type="ARBA" id="ARBA00023170"/>
    </source>
</evidence>
<gene>
    <name evidence="19" type="primary">fhuA_2</name>
    <name evidence="19" type="ORF">LKMONMHP_3237</name>
</gene>
<evidence type="ECO:0000256" key="13">
    <source>
        <dbReference type="ARBA" id="ARBA00023237"/>
    </source>
</evidence>
<dbReference type="Pfam" id="PF00593">
    <property type="entry name" value="TonB_dep_Rec_b-barrel"/>
    <property type="match status" value="1"/>
</dbReference>
<dbReference type="CDD" id="cd01347">
    <property type="entry name" value="ligand_gated_channel"/>
    <property type="match status" value="1"/>
</dbReference>
<keyword evidence="10 15" id="KW-0798">TonB box</keyword>
<evidence type="ECO:0000256" key="3">
    <source>
        <dbReference type="ARBA" id="ARBA00022448"/>
    </source>
</evidence>
<evidence type="ECO:0000259" key="18">
    <source>
        <dbReference type="Pfam" id="PF07715"/>
    </source>
</evidence>
<evidence type="ECO:0000256" key="4">
    <source>
        <dbReference type="ARBA" id="ARBA00022452"/>
    </source>
</evidence>
<keyword evidence="7" id="KW-0732">Signal</keyword>
<dbReference type="InterPro" id="IPR010105">
    <property type="entry name" value="TonB_sidphr_rcpt"/>
</dbReference>
<evidence type="ECO:0000256" key="16">
    <source>
        <dbReference type="SAM" id="MobiDB-lite"/>
    </source>
</evidence>
<evidence type="ECO:0000256" key="7">
    <source>
        <dbReference type="ARBA" id="ARBA00022729"/>
    </source>
</evidence>